<dbReference type="InterPro" id="IPR007356">
    <property type="entry name" value="tRNA_m1G_MeTrfase_euk"/>
</dbReference>
<name>A0A7S0KZD9_MICPS</name>
<feature type="compositionally biased region" description="Basic and acidic residues" evidence="6">
    <location>
        <begin position="72"/>
        <end position="127"/>
    </location>
</feature>
<dbReference type="GO" id="GO:0000049">
    <property type="term" value="F:tRNA binding"/>
    <property type="evidence" value="ECO:0007669"/>
    <property type="project" value="TreeGrafter"/>
</dbReference>
<keyword evidence="3" id="KW-0808">Transferase</keyword>
<evidence type="ECO:0000256" key="4">
    <source>
        <dbReference type="ARBA" id="ARBA00022691"/>
    </source>
</evidence>
<dbReference type="Gene3D" id="3.40.1280.30">
    <property type="match status" value="1"/>
</dbReference>
<dbReference type="GO" id="GO:0052905">
    <property type="term" value="F:tRNA (guanosine(9)-N1)-methyltransferase activity"/>
    <property type="evidence" value="ECO:0007669"/>
    <property type="project" value="UniProtKB-EC"/>
</dbReference>
<reference evidence="8" key="1">
    <citation type="submission" date="2021-01" db="EMBL/GenBank/DDBJ databases">
        <authorList>
            <person name="Corre E."/>
            <person name="Pelletier E."/>
            <person name="Niang G."/>
            <person name="Scheremetjew M."/>
            <person name="Finn R."/>
            <person name="Kale V."/>
            <person name="Holt S."/>
            <person name="Cochrane G."/>
            <person name="Meng A."/>
            <person name="Brown T."/>
            <person name="Cohen L."/>
        </authorList>
    </citation>
    <scope>NUCLEOTIDE SEQUENCE</scope>
    <source>
        <strain evidence="8">CCMP494</strain>
    </source>
</reference>
<keyword evidence="4" id="KW-0949">S-adenosyl-L-methionine</keyword>
<dbReference type="PANTHER" id="PTHR13563:SF13">
    <property type="entry name" value="TRNA METHYLTRANSFERASE 10 HOMOLOG A"/>
    <property type="match status" value="1"/>
</dbReference>
<feature type="region of interest" description="Disordered" evidence="6">
    <location>
        <begin position="1"/>
        <end position="127"/>
    </location>
</feature>
<proteinExistence type="predicted"/>
<dbReference type="GO" id="GO:0002939">
    <property type="term" value="P:tRNA N1-guanine methylation"/>
    <property type="evidence" value="ECO:0007669"/>
    <property type="project" value="TreeGrafter"/>
</dbReference>
<dbReference type="PROSITE" id="PS51675">
    <property type="entry name" value="SAM_MT_TRM10"/>
    <property type="match status" value="1"/>
</dbReference>
<dbReference type="EMBL" id="HBEV01015664">
    <property type="protein sequence ID" value="CAD8594797.1"/>
    <property type="molecule type" value="Transcribed_RNA"/>
</dbReference>
<feature type="region of interest" description="Disordered" evidence="6">
    <location>
        <begin position="321"/>
        <end position="341"/>
    </location>
</feature>
<dbReference type="EC" id="2.1.1.221" evidence="1"/>
<dbReference type="GO" id="GO:0005634">
    <property type="term" value="C:nucleus"/>
    <property type="evidence" value="ECO:0007669"/>
    <property type="project" value="TreeGrafter"/>
</dbReference>
<sequence length="341" mass="37846">MSSTSPNDPAPKAGTDAPAADGILPKGDSKFTPTLWSTPGVVPEQAATPEPEPEVSAVPISKNAAKKAAKKAAWDAKKAARKAQEKEEKQRRGEEVRADHAKKLEAMTDEERKQYDEERAAVREKRKKEAEEAKARKKAALTAPQCVVIDLEFGDLMEEKEKKSMAYQLGICYSANCKAVVPAQIHVTGLGSGMGGVVRKVCSGVEHWAVHMSDETYLESPALAERKTNLVYLTADSEHELEDFKDDEVYIIGGIVDRNRYKNLTLNKANEQGIRHARLPIRDHLKMSGTHVLTVNQTLDIIHAQLELRDWDQAMDRAVPMRKRTREEGEEDGGEKKAKDQ</sequence>
<evidence type="ECO:0000256" key="2">
    <source>
        <dbReference type="ARBA" id="ARBA00022603"/>
    </source>
</evidence>
<organism evidence="8">
    <name type="scientific">Micromonas pusilla</name>
    <name type="common">Picoplanktonic green alga</name>
    <name type="synonym">Chromulina pusilla</name>
    <dbReference type="NCBI Taxonomy" id="38833"/>
    <lineage>
        <taxon>Eukaryota</taxon>
        <taxon>Viridiplantae</taxon>
        <taxon>Chlorophyta</taxon>
        <taxon>Mamiellophyceae</taxon>
        <taxon>Mamiellales</taxon>
        <taxon>Mamiellaceae</taxon>
        <taxon>Micromonas</taxon>
    </lineage>
</organism>
<dbReference type="AlphaFoldDB" id="A0A7S0KZD9"/>
<keyword evidence="2" id="KW-0489">Methyltransferase</keyword>
<evidence type="ECO:0000256" key="6">
    <source>
        <dbReference type="SAM" id="MobiDB-lite"/>
    </source>
</evidence>
<accession>A0A7S0KZD9</accession>
<comment type="catalytic activity">
    <reaction evidence="5">
        <text>guanosine(9) in tRNA + S-adenosyl-L-methionine = N(1)-methylguanosine(9) in tRNA + S-adenosyl-L-homocysteine + H(+)</text>
        <dbReference type="Rhea" id="RHEA:43156"/>
        <dbReference type="Rhea" id="RHEA-COMP:10367"/>
        <dbReference type="Rhea" id="RHEA-COMP:10368"/>
        <dbReference type="ChEBI" id="CHEBI:15378"/>
        <dbReference type="ChEBI" id="CHEBI:57856"/>
        <dbReference type="ChEBI" id="CHEBI:59789"/>
        <dbReference type="ChEBI" id="CHEBI:73542"/>
        <dbReference type="ChEBI" id="CHEBI:74269"/>
        <dbReference type="EC" id="2.1.1.221"/>
    </reaction>
</comment>
<gene>
    <name evidence="8" type="ORF">MSP1404_LOCUS12202</name>
</gene>
<evidence type="ECO:0000259" key="7">
    <source>
        <dbReference type="PROSITE" id="PS51675"/>
    </source>
</evidence>
<protein>
    <recommendedName>
        <fullName evidence="1">tRNA (guanine(9)-N(1))-methyltransferase</fullName>
        <ecNumber evidence="1">2.1.1.221</ecNumber>
    </recommendedName>
</protein>
<dbReference type="PANTHER" id="PTHR13563">
    <property type="entry name" value="TRNA (GUANINE-9-) METHYLTRANSFERASE"/>
    <property type="match status" value="1"/>
</dbReference>
<dbReference type="InterPro" id="IPR028564">
    <property type="entry name" value="MT_TRM10-typ"/>
</dbReference>
<feature type="domain" description="SAM-dependent MTase TRM10-type" evidence="7">
    <location>
        <begin position="133"/>
        <end position="326"/>
    </location>
</feature>
<evidence type="ECO:0000313" key="8">
    <source>
        <dbReference type="EMBL" id="CAD8594797.1"/>
    </source>
</evidence>
<evidence type="ECO:0000256" key="5">
    <source>
        <dbReference type="ARBA" id="ARBA00048434"/>
    </source>
</evidence>
<evidence type="ECO:0000256" key="3">
    <source>
        <dbReference type="ARBA" id="ARBA00022679"/>
    </source>
</evidence>
<dbReference type="CDD" id="cd18089">
    <property type="entry name" value="SPOUT_Trm10-like"/>
    <property type="match status" value="1"/>
</dbReference>
<dbReference type="InterPro" id="IPR038459">
    <property type="entry name" value="MT_TRM10-typ_sf"/>
</dbReference>
<evidence type="ECO:0000256" key="1">
    <source>
        <dbReference type="ARBA" id="ARBA00012797"/>
    </source>
</evidence>